<comment type="caution">
    <text evidence="2">The sequence shown here is derived from an EMBL/GenBank/DDBJ whole genome shotgun (WGS) entry which is preliminary data.</text>
</comment>
<evidence type="ECO:0000256" key="1">
    <source>
        <dbReference type="SAM" id="MobiDB-lite"/>
    </source>
</evidence>
<name>A0ABQ8JZV0_9APHY</name>
<feature type="region of interest" description="Disordered" evidence="1">
    <location>
        <begin position="501"/>
        <end position="541"/>
    </location>
</feature>
<evidence type="ECO:0000313" key="2">
    <source>
        <dbReference type="EMBL" id="KAH9829604.1"/>
    </source>
</evidence>
<protein>
    <recommendedName>
        <fullName evidence="4">HMG box domain-containing protein</fullName>
    </recommendedName>
</protein>
<feature type="non-terminal residue" evidence="2">
    <location>
        <position position="1"/>
    </location>
</feature>
<keyword evidence="3" id="KW-1185">Reference proteome</keyword>
<reference evidence="2 3" key="1">
    <citation type="journal article" date="2021" name="Environ. Microbiol.">
        <title>Gene family expansions and transcriptome signatures uncover fungal adaptations to wood decay.</title>
        <authorList>
            <person name="Hage H."/>
            <person name="Miyauchi S."/>
            <person name="Viragh M."/>
            <person name="Drula E."/>
            <person name="Min B."/>
            <person name="Chaduli D."/>
            <person name="Navarro D."/>
            <person name="Favel A."/>
            <person name="Norest M."/>
            <person name="Lesage-Meessen L."/>
            <person name="Balint B."/>
            <person name="Merenyi Z."/>
            <person name="de Eugenio L."/>
            <person name="Morin E."/>
            <person name="Martinez A.T."/>
            <person name="Baldrian P."/>
            <person name="Stursova M."/>
            <person name="Martinez M.J."/>
            <person name="Novotny C."/>
            <person name="Magnuson J.K."/>
            <person name="Spatafora J.W."/>
            <person name="Maurice S."/>
            <person name="Pangilinan J."/>
            <person name="Andreopoulos W."/>
            <person name="LaButti K."/>
            <person name="Hundley H."/>
            <person name="Na H."/>
            <person name="Kuo A."/>
            <person name="Barry K."/>
            <person name="Lipzen A."/>
            <person name="Henrissat B."/>
            <person name="Riley R."/>
            <person name="Ahrendt S."/>
            <person name="Nagy L.G."/>
            <person name="Grigoriev I.V."/>
            <person name="Martin F."/>
            <person name="Rosso M.N."/>
        </authorList>
    </citation>
    <scope>NUCLEOTIDE SEQUENCE [LARGE SCALE GENOMIC DNA]</scope>
    <source>
        <strain evidence="2 3">CIRM-BRFM 1785</strain>
    </source>
</reference>
<feature type="compositionally biased region" description="Low complexity" evidence="1">
    <location>
        <begin position="439"/>
        <end position="450"/>
    </location>
</feature>
<dbReference type="Proteomes" id="UP000814176">
    <property type="component" value="Unassembled WGS sequence"/>
</dbReference>
<evidence type="ECO:0008006" key="4">
    <source>
        <dbReference type="Google" id="ProtNLM"/>
    </source>
</evidence>
<accession>A0ABQ8JZV0</accession>
<organism evidence="2 3">
    <name type="scientific">Rhodofomes roseus</name>
    <dbReference type="NCBI Taxonomy" id="34475"/>
    <lineage>
        <taxon>Eukaryota</taxon>
        <taxon>Fungi</taxon>
        <taxon>Dikarya</taxon>
        <taxon>Basidiomycota</taxon>
        <taxon>Agaricomycotina</taxon>
        <taxon>Agaricomycetes</taxon>
        <taxon>Polyporales</taxon>
        <taxon>Rhodofomes</taxon>
    </lineage>
</organism>
<dbReference type="EMBL" id="JADCUA010000037">
    <property type="protein sequence ID" value="KAH9829604.1"/>
    <property type="molecule type" value="Genomic_DNA"/>
</dbReference>
<sequence length="541" mass="56506">SSLPCTEGAELNSTHRTKKYRCCDLVDELADKWNAMSDAEKTQATKEYTTGLQEARDTERFAQRNTKLGAHHDAQDKIATAKVLLSEAADRTGVQSLVINVRGSPEDWTKPHVFFTHEGISLFFDIFMRCPLTLLVTRLEAYLVCGAADVVQNHKQRLLHAKKELARLVLEKLNATLKKKKNPVLQMNYVNIDDAITRKHHVLIRGYPSGVSFCAPSKLGSMLEVELVTAAWSSGTTHWHRLEGEEWVKWLKDHPELDEAGAEVDDDDDDGEPDVPLAVALAARVDSGVSSSQSPVSPTTPSVPAVAATIPDVTPVALDNAQAATNVASASLVAPVSANITPASANVAPASANVAPASVDIVPASINIAGASGYITPASGKIEPAAVVPPHGANRSGSTPADIPSSSASLVNSAAAAAAIGPLSLPPTTSTPADVPSGTAAPTTANPRPADVVNTTTPGPVDVTVASRTADTVSGEHPTILIDSSVANVPVAAPAGKPKRRRAAAATKATKRQKTDGGNFIMCGPDGKRVGQASKPRGRGG</sequence>
<gene>
    <name evidence="2" type="ORF">C8Q71DRAFT_888412</name>
</gene>
<feature type="region of interest" description="Disordered" evidence="1">
    <location>
        <begin position="423"/>
        <end position="460"/>
    </location>
</feature>
<proteinExistence type="predicted"/>
<dbReference type="RefSeq" id="XP_047773060.1">
    <property type="nucleotide sequence ID" value="XM_047928610.1"/>
</dbReference>
<dbReference type="GeneID" id="72009342"/>
<feature type="compositionally biased region" description="Low complexity" evidence="1">
    <location>
        <begin position="423"/>
        <end position="432"/>
    </location>
</feature>
<evidence type="ECO:0000313" key="3">
    <source>
        <dbReference type="Proteomes" id="UP000814176"/>
    </source>
</evidence>